<dbReference type="PANTHER" id="PTHR42208:SF1">
    <property type="entry name" value="HEAVY METAL TRANSPORTER"/>
    <property type="match status" value="1"/>
</dbReference>
<feature type="transmembrane region" description="Helical" evidence="2">
    <location>
        <begin position="133"/>
        <end position="154"/>
    </location>
</feature>
<dbReference type="EMBL" id="JAGQNX010000036">
    <property type="protein sequence ID" value="MCA9308107.1"/>
    <property type="molecule type" value="Genomic_DNA"/>
</dbReference>
<feature type="transmembrane region" description="Helical" evidence="2">
    <location>
        <begin position="96"/>
        <end position="113"/>
    </location>
</feature>
<dbReference type="PROSITE" id="PS50846">
    <property type="entry name" value="HMA_2"/>
    <property type="match status" value="1"/>
</dbReference>
<feature type="transmembrane region" description="Helical" evidence="2">
    <location>
        <begin position="175"/>
        <end position="196"/>
    </location>
</feature>
<accession>A0A955EB78</accession>
<dbReference type="InterPro" id="IPR039447">
    <property type="entry name" value="UreH-like_TM_dom"/>
</dbReference>
<dbReference type="Pfam" id="PF00403">
    <property type="entry name" value="HMA"/>
    <property type="match status" value="1"/>
</dbReference>
<evidence type="ECO:0000313" key="4">
    <source>
        <dbReference type="EMBL" id="MCA9308107.1"/>
    </source>
</evidence>
<dbReference type="InterPro" id="IPR006121">
    <property type="entry name" value="HMA_dom"/>
</dbReference>
<dbReference type="SUPFAM" id="SSF49503">
    <property type="entry name" value="Cupredoxins"/>
    <property type="match status" value="1"/>
</dbReference>
<dbReference type="Pfam" id="PF13386">
    <property type="entry name" value="DsbD_2"/>
    <property type="match status" value="1"/>
</dbReference>
<evidence type="ECO:0000256" key="2">
    <source>
        <dbReference type="SAM" id="Phobius"/>
    </source>
</evidence>
<reference evidence="4" key="2">
    <citation type="journal article" date="2021" name="Microbiome">
        <title>Successional dynamics and alternative stable states in a saline activated sludge microbial community over 9 years.</title>
        <authorList>
            <person name="Wang Y."/>
            <person name="Ye J."/>
            <person name="Ju F."/>
            <person name="Liu L."/>
            <person name="Boyd J.A."/>
            <person name="Deng Y."/>
            <person name="Parks D.H."/>
            <person name="Jiang X."/>
            <person name="Yin X."/>
            <person name="Woodcroft B.J."/>
            <person name="Tyson G.W."/>
            <person name="Hugenholtz P."/>
            <person name="Polz M.F."/>
            <person name="Zhang T."/>
        </authorList>
    </citation>
    <scope>NUCLEOTIDE SEQUENCE</scope>
    <source>
        <strain evidence="4">HKST-UBA79</strain>
    </source>
</reference>
<gene>
    <name evidence="4" type="ORF">KC980_01210</name>
</gene>
<dbReference type="InterPro" id="IPR017969">
    <property type="entry name" value="Heavy-metal-associated_CS"/>
</dbReference>
<protein>
    <submittedName>
        <fullName evidence="4">Sulfite exporter TauE/SafE family protein</fullName>
    </submittedName>
</protein>
<evidence type="ECO:0000256" key="1">
    <source>
        <dbReference type="ARBA" id="ARBA00022723"/>
    </source>
</evidence>
<organism evidence="4 5">
    <name type="scientific">candidate division WWE3 bacterium</name>
    <dbReference type="NCBI Taxonomy" id="2053526"/>
    <lineage>
        <taxon>Bacteria</taxon>
        <taxon>Katanobacteria</taxon>
    </lineage>
</organism>
<dbReference type="InterPro" id="IPR008972">
    <property type="entry name" value="Cupredoxin"/>
</dbReference>
<proteinExistence type="predicted"/>
<keyword evidence="2" id="KW-1133">Transmembrane helix</keyword>
<keyword evidence="2" id="KW-0472">Membrane</keyword>
<name>A0A955EB78_UNCKA</name>
<dbReference type="PROSITE" id="PS01047">
    <property type="entry name" value="HMA_1"/>
    <property type="match status" value="1"/>
</dbReference>
<feature type="transmembrane region" description="Helical" evidence="2">
    <location>
        <begin position="202"/>
        <end position="226"/>
    </location>
</feature>
<dbReference type="SUPFAM" id="SSF55008">
    <property type="entry name" value="HMA, heavy metal-associated domain"/>
    <property type="match status" value="1"/>
</dbReference>
<comment type="caution">
    <text evidence="4">The sequence shown here is derived from an EMBL/GenBank/DDBJ whole genome shotgun (WGS) entry which is preliminary data.</text>
</comment>
<feature type="transmembrane region" description="Helical" evidence="2">
    <location>
        <begin position="294"/>
        <end position="315"/>
    </location>
</feature>
<dbReference type="CDD" id="cd00371">
    <property type="entry name" value="HMA"/>
    <property type="match status" value="1"/>
</dbReference>
<dbReference type="Gene3D" id="2.60.40.420">
    <property type="entry name" value="Cupredoxins - blue copper proteins"/>
    <property type="match status" value="1"/>
</dbReference>
<dbReference type="GO" id="GO:0046872">
    <property type="term" value="F:metal ion binding"/>
    <property type="evidence" value="ECO:0007669"/>
    <property type="project" value="UniProtKB-KW"/>
</dbReference>
<dbReference type="InterPro" id="IPR036163">
    <property type="entry name" value="HMA_dom_sf"/>
</dbReference>
<dbReference type="Proteomes" id="UP000740557">
    <property type="component" value="Unassembled WGS sequence"/>
</dbReference>
<feature type="transmembrane region" description="Helical" evidence="2">
    <location>
        <begin position="255"/>
        <end position="274"/>
    </location>
</feature>
<sequence>MKTKNNINSTNSLCKKDYYVQGMHCSTCEILIKQDITNLNGVEHTTVSLNKSSVTIHAQNMDSIPSHDLLNNLFKELGYTFYEQIPVKQKLNKQEVLKVVVIAMLFLGAFYLLEKSGLFMQYSITNTSSIWAYFVFGLAAGISSCAALVGGLLLSLSKKWNEVYKNNSKKSTTPFVYFNAARVITFALFGGILGYLGSFLQVSITLTAVLTLAISVVMLVLGLQMLGFSWFNKFKFSIVVNSKYLDKNTDFKGKFMPMVVGALTFFIPCGFTLIAQTNALSAGSFYKGMMQLGAFSLGTLPILALISFSSVRFYTNPKFSRYFNIFAGIIIVFFALYTINSQLNVLGITSLSDIKISTSKTRSDSSINVAQEGDYQVIQMEATGFEYFPKEITIKSGVKTKLEIYDNGAIGCAKALYAQGLYPQVIYLKPGINTVTFVAPQAGNYKISCSMGMVPPVTVRVIK</sequence>
<dbReference type="Gene3D" id="3.30.70.100">
    <property type="match status" value="1"/>
</dbReference>
<feature type="transmembrane region" description="Helical" evidence="2">
    <location>
        <begin position="322"/>
        <end position="339"/>
    </location>
</feature>
<keyword evidence="1" id="KW-0479">Metal-binding</keyword>
<evidence type="ECO:0000259" key="3">
    <source>
        <dbReference type="PROSITE" id="PS50846"/>
    </source>
</evidence>
<keyword evidence="2" id="KW-0812">Transmembrane</keyword>
<evidence type="ECO:0000313" key="5">
    <source>
        <dbReference type="Proteomes" id="UP000740557"/>
    </source>
</evidence>
<reference evidence="4" key="1">
    <citation type="submission" date="2020-04" db="EMBL/GenBank/DDBJ databases">
        <authorList>
            <person name="Zhang T."/>
        </authorList>
    </citation>
    <scope>NUCLEOTIDE SEQUENCE</scope>
    <source>
        <strain evidence="4">HKST-UBA79</strain>
    </source>
</reference>
<dbReference type="PANTHER" id="PTHR42208">
    <property type="entry name" value="HEAVY METAL TRANSPORTER-RELATED"/>
    <property type="match status" value="1"/>
</dbReference>
<dbReference type="AlphaFoldDB" id="A0A955EB78"/>
<feature type="domain" description="HMA" evidence="3">
    <location>
        <begin position="14"/>
        <end position="85"/>
    </location>
</feature>